<protein>
    <submittedName>
        <fullName evidence="2">Formylglycine-generating enzyme, required for sulfatase activity, contains SUMF1/FGE domain</fullName>
    </submittedName>
</protein>
<dbReference type="InterPro" id="IPR051043">
    <property type="entry name" value="Sulfatase_Mod_Factor_Kinase"/>
</dbReference>
<keyword evidence="3" id="KW-1185">Reference proteome</keyword>
<dbReference type="SUPFAM" id="SSF56436">
    <property type="entry name" value="C-type lectin-like"/>
    <property type="match status" value="1"/>
</dbReference>
<dbReference type="RefSeq" id="WP_091817827.1">
    <property type="nucleotide sequence ID" value="NZ_FNCQ01000010.1"/>
</dbReference>
<dbReference type="InterPro" id="IPR042095">
    <property type="entry name" value="SUMF_sf"/>
</dbReference>
<sequence length="304" mass="35402">MKHILKLLFLFPIYVLLDACSNPDILESREECIEKINGFNVRWRSQITESQKKIVTDILNNMVYIEGQTFVMGATPEQKGYARNNEYPLIHVRLSDYYICKYEVSDEQYRGLVSWASQSSSYQFVTWKEWKDFISVLKDMTGLPFSLPTEAQWEYAARGGKLSKNYIYPGSNNLDEVNSFTYNSGSTHANELGIFNMADLKSEWCLDYYEEYPTSQTIYYDRLIKTGESHVVRGGSYNCSGHSSKYLNTRMSDMYGYFKDDSSSALDRIIDKRYCRVTARSYYYESEYGNRNIGCRLVINSKQN</sequence>
<proteinExistence type="predicted"/>
<dbReference type="Proteomes" id="UP000198779">
    <property type="component" value="Unassembled WGS sequence"/>
</dbReference>
<dbReference type="PANTHER" id="PTHR23150">
    <property type="entry name" value="SULFATASE MODIFYING FACTOR 1, 2"/>
    <property type="match status" value="1"/>
</dbReference>
<evidence type="ECO:0000313" key="3">
    <source>
        <dbReference type="Proteomes" id="UP000198779"/>
    </source>
</evidence>
<evidence type="ECO:0000259" key="1">
    <source>
        <dbReference type="Pfam" id="PF03781"/>
    </source>
</evidence>
<dbReference type="Pfam" id="PF03781">
    <property type="entry name" value="FGE-sulfatase"/>
    <property type="match status" value="1"/>
</dbReference>
<accession>A0A1G7X8Y1</accession>
<dbReference type="GO" id="GO:0120147">
    <property type="term" value="F:formylglycine-generating oxidase activity"/>
    <property type="evidence" value="ECO:0007669"/>
    <property type="project" value="TreeGrafter"/>
</dbReference>
<dbReference type="Gene3D" id="3.90.1580.10">
    <property type="entry name" value="paralog of FGE (formylglycine-generating enzyme)"/>
    <property type="match status" value="1"/>
</dbReference>
<evidence type="ECO:0000313" key="2">
    <source>
        <dbReference type="EMBL" id="SDG80648.1"/>
    </source>
</evidence>
<dbReference type="PANTHER" id="PTHR23150:SF19">
    <property type="entry name" value="FORMYLGLYCINE-GENERATING ENZYME"/>
    <property type="match status" value="1"/>
</dbReference>
<gene>
    <name evidence="2" type="ORF">SAMN04487901_11013</name>
</gene>
<dbReference type="STRING" id="645274.SAMN04487901_11013"/>
<reference evidence="3" key="1">
    <citation type="submission" date="2016-10" db="EMBL/GenBank/DDBJ databases">
        <authorList>
            <person name="Varghese N."/>
            <person name="Submissions S."/>
        </authorList>
    </citation>
    <scope>NUCLEOTIDE SEQUENCE [LARGE SCALE GENOMIC DNA]</scope>
    <source>
        <strain evidence="3">BP1-148</strain>
    </source>
</reference>
<name>A0A1G7X8Y1_9BACT</name>
<dbReference type="AlphaFoldDB" id="A0A1G7X8Y1"/>
<feature type="domain" description="Sulfatase-modifying factor enzyme-like" evidence="1">
    <location>
        <begin position="125"/>
        <end position="249"/>
    </location>
</feature>
<dbReference type="InterPro" id="IPR005532">
    <property type="entry name" value="SUMF_dom"/>
</dbReference>
<dbReference type="EMBL" id="FNCQ01000010">
    <property type="protein sequence ID" value="SDG80648.1"/>
    <property type="molecule type" value="Genomic_DNA"/>
</dbReference>
<dbReference type="InterPro" id="IPR016187">
    <property type="entry name" value="CTDL_fold"/>
</dbReference>
<organism evidence="2 3">
    <name type="scientific">Prevotella communis</name>
    <dbReference type="NCBI Taxonomy" id="2913614"/>
    <lineage>
        <taxon>Bacteria</taxon>
        <taxon>Pseudomonadati</taxon>
        <taxon>Bacteroidota</taxon>
        <taxon>Bacteroidia</taxon>
        <taxon>Bacteroidales</taxon>
        <taxon>Prevotellaceae</taxon>
        <taxon>Prevotella</taxon>
    </lineage>
</organism>